<keyword evidence="4 8" id="KW-0812">Transmembrane</keyword>
<dbReference type="GO" id="GO:0005886">
    <property type="term" value="C:plasma membrane"/>
    <property type="evidence" value="ECO:0007669"/>
    <property type="project" value="UniProtKB-SubCell"/>
</dbReference>
<dbReference type="PANTHER" id="PTHR30347:SF1">
    <property type="entry name" value="MECHANOSENSITIVE CHANNEL MSCK"/>
    <property type="match status" value="1"/>
</dbReference>
<dbReference type="Gene3D" id="2.30.30.60">
    <property type="match status" value="1"/>
</dbReference>
<comment type="similarity">
    <text evidence="2">Belongs to the MscS (TC 1.A.23) family.</text>
</comment>
<feature type="transmembrane region" description="Helical" evidence="8">
    <location>
        <begin position="663"/>
        <end position="680"/>
    </location>
</feature>
<evidence type="ECO:0000256" key="2">
    <source>
        <dbReference type="ARBA" id="ARBA00008017"/>
    </source>
</evidence>
<evidence type="ECO:0000256" key="7">
    <source>
        <dbReference type="SAM" id="Coils"/>
    </source>
</evidence>
<feature type="coiled-coil region" evidence="7">
    <location>
        <begin position="321"/>
        <end position="348"/>
    </location>
</feature>
<dbReference type="InterPro" id="IPR052702">
    <property type="entry name" value="MscS-like_channel"/>
</dbReference>
<keyword evidence="5 8" id="KW-1133">Transmembrane helix</keyword>
<feature type="transmembrane region" description="Helical" evidence="8">
    <location>
        <begin position="445"/>
        <end position="462"/>
    </location>
</feature>
<feature type="transmembrane region" description="Helical" evidence="8">
    <location>
        <begin position="576"/>
        <end position="604"/>
    </location>
</feature>
<dbReference type="InterPro" id="IPR023408">
    <property type="entry name" value="MscS_beta-dom_sf"/>
</dbReference>
<feature type="transmembrane region" description="Helical" evidence="8">
    <location>
        <begin position="468"/>
        <end position="488"/>
    </location>
</feature>
<evidence type="ECO:0000256" key="1">
    <source>
        <dbReference type="ARBA" id="ARBA00004651"/>
    </source>
</evidence>
<dbReference type="AlphaFoldDB" id="A0A364LJ45"/>
<dbReference type="InterPro" id="IPR006685">
    <property type="entry name" value="MscS_channel_2nd"/>
</dbReference>
<evidence type="ECO:0000256" key="4">
    <source>
        <dbReference type="ARBA" id="ARBA00022692"/>
    </source>
</evidence>
<feature type="transmembrane region" description="Helical" evidence="8">
    <location>
        <begin position="539"/>
        <end position="556"/>
    </location>
</feature>
<dbReference type="PROSITE" id="PS51257">
    <property type="entry name" value="PROKAR_LIPOPROTEIN"/>
    <property type="match status" value="1"/>
</dbReference>
<sequence length="988" mass="113732">MCSEKIDFIDKKKVKKTLILFITGILLACSALSFANSNGSSQLIEYLTQEKNSLTLAIGEVKTLPPPGNQDEYQKRLQENNATIALNKAKITSLESFLINQKKLQADFSQRLKQLQQFPSSQLPQISSQEKIEKINTLNDINKKTIDLINENLKLARRYQEILQVQKDQLELWKSKEQMNDQLTNLHAQEDKLNDSLQKLFQNSLKLQQDIKSSSNFKATYGLEARLLLNNQVINLTQHKIAELNLQGKLARADFLLLKSPDIRTLQTVTEIYKNMISQLSEMEQSLKKMVVMLKNELPHLNDSNLKQQFNSLLRVVNARIAGISIQEETLQEDLENHQQELKKQLAVRQSLSEYRIDSWPEIFKQLAHIPTQFYNYCKSLAFKARDNYLWQDTFPAALLWMGVCVILVSALALGRVLKRNNDKERSRLSGHLYDGVLNLFEKNLPHLTASAILFVLLYGNYVPFSNYQMLFNLLLVWLTFRTLILIARRSLLERISDSSGKDVRLYYRFKWLLMAGGWTTALMVFSHQLPLAILIQDIFNRLFMLFLLAVSLVIWKSKDFISHLLHPLLKSKKRYLRHAIVLLEVLIPFTVFTTASLGLIGYINLAWTMSIYQVQILMIITGYVLLRGLMFDALELLSEWMISSLRNGWLWIEVILKPIDRILRIMLLMTSLYVLFQLFDWHSDSLIISKFYQWGEYPIVNLSGIRITAISVLEFLLLFSICAWISKWTREFCYRWLYRDARDAGIRNSLSVFTQYAVILVGGFISLRVLGLDFSGMSMVIGGLAVGMGFGLRDFASNIVGGLMLLIERPVREGDLITLGGYEGKVAHIGIRSMRVSSWDNMEVLIPNAETFNKPFTNWTHQDSIIRTVVPVKVSRADDPCLVQALIMEVLATIPEIVPDPPCQVFLKQIDEALIEFEVRYFINVEFNTRVEIRSKVLFAIMAKFKEAGIKPPIPPITVELKEKATDYEPFVMQKRVKQRERVTDSL</sequence>
<evidence type="ECO:0000256" key="8">
    <source>
        <dbReference type="SAM" id="Phobius"/>
    </source>
</evidence>
<feature type="domain" description="Mechanosensitive ion channel MscS C-terminal" evidence="10">
    <location>
        <begin position="871"/>
        <end position="952"/>
    </location>
</feature>
<dbReference type="Pfam" id="PF00924">
    <property type="entry name" value="MS_channel_2nd"/>
    <property type="match status" value="1"/>
</dbReference>
<dbReference type="InterPro" id="IPR011014">
    <property type="entry name" value="MscS_channel_TM-2"/>
</dbReference>
<feature type="transmembrane region" description="Helical" evidence="8">
    <location>
        <begin position="747"/>
        <end position="768"/>
    </location>
</feature>
<organism evidence="11 12">
    <name type="scientific">Legionella quinlivanii</name>
    <dbReference type="NCBI Taxonomy" id="45073"/>
    <lineage>
        <taxon>Bacteria</taxon>
        <taxon>Pseudomonadati</taxon>
        <taxon>Pseudomonadota</taxon>
        <taxon>Gammaproteobacteria</taxon>
        <taxon>Legionellales</taxon>
        <taxon>Legionellaceae</taxon>
        <taxon>Legionella</taxon>
    </lineage>
</organism>
<feature type="transmembrane region" description="Helical" evidence="8">
    <location>
        <begin position="700"/>
        <end position="726"/>
    </location>
</feature>
<proteinExistence type="inferred from homology"/>
<dbReference type="SUPFAM" id="SSF50182">
    <property type="entry name" value="Sm-like ribonucleoproteins"/>
    <property type="match status" value="1"/>
</dbReference>
<evidence type="ECO:0000259" key="10">
    <source>
        <dbReference type="Pfam" id="PF21082"/>
    </source>
</evidence>
<accession>A0A364LJ45</accession>
<feature type="transmembrane region" description="Helical" evidence="8">
    <location>
        <begin position="398"/>
        <end position="418"/>
    </location>
</feature>
<evidence type="ECO:0000256" key="5">
    <source>
        <dbReference type="ARBA" id="ARBA00022989"/>
    </source>
</evidence>
<dbReference type="Gene3D" id="3.30.70.100">
    <property type="match status" value="1"/>
</dbReference>
<dbReference type="PANTHER" id="PTHR30347">
    <property type="entry name" value="POTASSIUM CHANNEL RELATED"/>
    <property type="match status" value="1"/>
</dbReference>
<dbReference type="Pfam" id="PF21082">
    <property type="entry name" value="MS_channel_3rd"/>
    <property type="match status" value="1"/>
</dbReference>
<dbReference type="SUPFAM" id="SSF82861">
    <property type="entry name" value="Mechanosensitive channel protein MscS (YggB), transmembrane region"/>
    <property type="match status" value="1"/>
</dbReference>
<dbReference type="InterPro" id="IPR049278">
    <property type="entry name" value="MS_channel_C"/>
</dbReference>
<feature type="transmembrane region" description="Helical" evidence="8">
    <location>
        <begin position="509"/>
        <end position="527"/>
    </location>
</feature>
<dbReference type="InterPro" id="IPR010920">
    <property type="entry name" value="LSM_dom_sf"/>
</dbReference>
<dbReference type="SUPFAM" id="SSF82689">
    <property type="entry name" value="Mechanosensitive channel protein MscS (YggB), C-terminal domain"/>
    <property type="match status" value="1"/>
</dbReference>
<keyword evidence="6 8" id="KW-0472">Membrane</keyword>
<evidence type="ECO:0000259" key="9">
    <source>
        <dbReference type="Pfam" id="PF00924"/>
    </source>
</evidence>
<name>A0A364LJ45_9GAMM</name>
<keyword evidence="3" id="KW-1003">Cell membrane</keyword>
<protein>
    <submittedName>
        <fullName evidence="11">Mechanosensitive ion channel protein MscS</fullName>
    </submittedName>
</protein>
<evidence type="ECO:0000256" key="6">
    <source>
        <dbReference type="ARBA" id="ARBA00023136"/>
    </source>
</evidence>
<comment type="caution">
    <text evidence="11">The sequence shown here is derived from an EMBL/GenBank/DDBJ whole genome shotgun (WGS) entry which is preliminary data.</text>
</comment>
<evidence type="ECO:0000313" key="12">
    <source>
        <dbReference type="Proteomes" id="UP000249458"/>
    </source>
</evidence>
<feature type="transmembrane region" description="Helical" evidence="8">
    <location>
        <begin position="610"/>
        <end position="627"/>
    </location>
</feature>
<feature type="domain" description="Mechanosensitive ion channel MscS" evidence="9">
    <location>
        <begin position="796"/>
        <end position="862"/>
    </location>
</feature>
<gene>
    <name evidence="11" type="ORF">B1207_08825</name>
</gene>
<dbReference type="GO" id="GO:0008381">
    <property type="term" value="F:mechanosensitive monoatomic ion channel activity"/>
    <property type="evidence" value="ECO:0007669"/>
    <property type="project" value="UniProtKB-ARBA"/>
</dbReference>
<dbReference type="InterPro" id="IPR011066">
    <property type="entry name" value="MscS_channel_C_sf"/>
</dbReference>
<evidence type="ECO:0000256" key="3">
    <source>
        <dbReference type="ARBA" id="ARBA00022475"/>
    </source>
</evidence>
<reference evidence="11 12" key="1">
    <citation type="submission" date="2017-02" db="EMBL/GenBank/DDBJ databases">
        <title>Legionella quilivanii strain from human: case report and whole genome sequencing analysis.</title>
        <authorList>
            <person name="Lalancette C."/>
            <person name="Leduc J.-M."/>
            <person name="Levesque S."/>
            <person name="Fournier E."/>
            <person name="Saoud J."/>
            <person name="Faucher S.P."/>
            <person name="Bernard K."/>
            <person name="Martineau C."/>
            <person name="Longtin J."/>
        </authorList>
    </citation>
    <scope>NUCLEOTIDE SEQUENCE [LARGE SCALE GENOMIC DNA]</scope>
    <source>
        <strain evidence="11 12">ID143958</strain>
    </source>
</reference>
<keyword evidence="7" id="KW-0175">Coiled coil</keyword>
<evidence type="ECO:0000313" key="11">
    <source>
        <dbReference type="EMBL" id="RAP36429.1"/>
    </source>
</evidence>
<comment type="subcellular location">
    <subcellularLocation>
        <location evidence="1">Cell membrane</location>
        <topology evidence="1">Multi-pass membrane protein</topology>
    </subcellularLocation>
</comment>
<dbReference type="Gene3D" id="1.10.287.1260">
    <property type="match status" value="1"/>
</dbReference>
<dbReference type="EMBL" id="MVJN01000006">
    <property type="protein sequence ID" value="RAP36429.1"/>
    <property type="molecule type" value="Genomic_DNA"/>
</dbReference>
<dbReference type="Proteomes" id="UP000249458">
    <property type="component" value="Unassembled WGS sequence"/>
</dbReference>